<dbReference type="PANTHER" id="PTHR19848">
    <property type="entry name" value="WD40 REPEAT PROTEIN"/>
    <property type="match status" value="1"/>
</dbReference>
<feature type="repeat" description="WD" evidence="3">
    <location>
        <begin position="82"/>
        <end position="108"/>
    </location>
</feature>
<dbReference type="SUPFAM" id="SSF50978">
    <property type="entry name" value="WD40 repeat-like"/>
    <property type="match status" value="1"/>
</dbReference>
<dbReference type="InterPro" id="IPR015943">
    <property type="entry name" value="WD40/YVTN_repeat-like_dom_sf"/>
</dbReference>
<dbReference type="EMBL" id="CAJOAY010008664">
    <property type="protein sequence ID" value="CAF4190703.1"/>
    <property type="molecule type" value="Genomic_DNA"/>
</dbReference>
<dbReference type="Gene3D" id="2.130.10.10">
    <property type="entry name" value="YVTN repeat-like/Quinoprotein amine dehydrogenase"/>
    <property type="match status" value="1"/>
</dbReference>
<name>A0A820ATR9_9BILA</name>
<evidence type="ECO:0000256" key="1">
    <source>
        <dbReference type="ARBA" id="ARBA00022574"/>
    </source>
</evidence>
<dbReference type="SMART" id="SM00320">
    <property type="entry name" value="WD40"/>
    <property type="match status" value="3"/>
</dbReference>
<dbReference type="InterPro" id="IPR001680">
    <property type="entry name" value="WD40_rpt"/>
</dbReference>
<dbReference type="PANTHER" id="PTHR19848:SF8">
    <property type="entry name" value="F-BOX AND WD REPEAT DOMAIN CONTAINING 7"/>
    <property type="match status" value="1"/>
</dbReference>
<dbReference type="Pfam" id="PF00400">
    <property type="entry name" value="WD40"/>
    <property type="match status" value="2"/>
</dbReference>
<reference evidence="4" key="1">
    <citation type="submission" date="2021-02" db="EMBL/GenBank/DDBJ databases">
        <authorList>
            <person name="Nowell W R."/>
        </authorList>
    </citation>
    <scope>NUCLEOTIDE SEQUENCE</scope>
</reference>
<evidence type="ECO:0000313" key="4">
    <source>
        <dbReference type="EMBL" id="CAF4190703.1"/>
    </source>
</evidence>
<proteinExistence type="predicted"/>
<evidence type="ECO:0000256" key="3">
    <source>
        <dbReference type="PROSITE-ProRule" id="PRU00221"/>
    </source>
</evidence>
<evidence type="ECO:0000256" key="2">
    <source>
        <dbReference type="ARBA" id="ARBA00022737"/>
    </source>
</evidence>
<keyword evidence="2" id="KW-0677">Repeat</keyword>
<dbReference type="InterPro" id="IPR020472">
    <property type="entry name" value="WD40_PAC1"/>
</dbReference>
<sequence>MNLTKLLYGFELVKEIKSIENQSYGDISSFITLTPNERYAIVGCSSELTTKYIVFDFTTEEEIIEPLVKTIEADPLCSVALNNEQILTGTTDGQIIVWDISAYESIQTLTDNGQNAHEGKITNVKLSPDRQYVVTSSVDGTVKVWDANIKELISKLIGHKEEITCTCITTNQLIVTGSKDESISLWHLRSGKLLATISVSMTPFDLHMGAYDRTIVGIGDKNGERKLLMLHIVPDE</sequence>
<gene>
    <name evidence="4" type="ORF">OKA104_LOCUS40417</name>
</gene>
<dbReference type="Proteomes" id="UP000663881">
    <property type="component" value="Unassembled WGS sequence"/>
</dbReference>
<evidence type="ECO:0000313" key="5">
    <source>
        <dbReference type="Proteomes" id="UP000663881"/>
    </source>
</evidence>
<dbReference type="PROSITE" id="PS50294">
    <property type="entry name" value="WD_REPEATS_REGION"/>
    <property type="match status" value="2"/>
</dbReference>
<organism evidence="4 5">
    <name type="scientific">Adineta steineri</name>
    <dbReference type="NCBI Taxonomy" id="433720"/>
    <lineage>
        <taxon>Eukaryota</taxon>
        <taxon>Metazoa</taxon>
        <taxon>Spiralia</taxon>
        <taxon>Gnathifera</taxon>
        <taxon>Rotifera</taxon>
        <taxon>Eurotatoria</taxon>
        <taxon>Bdelloidea</taxon>
        <taxon>Adinetida</taxon>
        <taxon>Adinetidae</taxon>
        <taxon>Adineta</taxon>
    </lineage>
</organism>
<dbReference type="PROSITE" id="PS50082">
    <property type="entry name" value="WD_REPEATS_2"/>
    <property type="match status" value="3"/>
</dbReference>
<dbReference type="AlphaFoldDB" id="A0A820ATR9"/>
<dbReference type="InterPro" id="IPR036322">
    <property type="entry name" value="WD40_repeat_dom_sf"/>
</dbReference>
<protein>
    <submittedName>
        <fullName evidence="4">Uncharacterized protein</fullName>
    </submittedName>
</protein>
<accession>A0A820ATR9</accession>
<feature type="repeat" description="WD" evidence="3">
    <location>
        <begin position="156"/>
        <end position="196"/>
    </location>
</feature>
<feature type="repeat" description="WD" evidence="3">
    <location>
        <begin position="114"/>
        <end position="155"/>
    </location>
</feature>
<comment type="caution">
    <text evidence="4">The sequence shown here is derived from an EMBL/GenBank/DDBJ whole genome shotgun (WGS) entry which is preliminary data.</text>
</comment>
<keyword evidence="1 3" id="KW-0853">WD repeat</keyword>
<dbReference type="PRINTS" id="PR00320">
    <property type="entry name" value="GPROTEINBRPT"/>
</dbReference>